<proteinExistence type="predicted"/>
<dbReference type="Proteomes" id="UP000736335">
    <property type="component" value="Unassembled WGS sequence"/>
</dbReference>
<evidence type="ECO:0000313" key="4">
    <source>
        <dbReference type="Proteomes" id="UP000736335"/>
    </source>
</evidence>
<dbReference type="GO" id="GO:0006751">
    <property type="term" value="P:glutathione catabolic process"/>
    <property type="evidence" value="ECO:0007669"/>
    <property type="project" value="InterPro"/>
</dbReference>
<dbReference type="GO" id="GO:0005737">
    <property type="term" value="C:cytoplasm"/>
    <property type="evidence" value="ECO:0007669"/>
    <property type="project" value="TreeGrafter"/>
</dbReference>
<dbReference type="InterPro" id="IPR013024">
    <property type="entry name" value="GGCT-like"/>
</dbReference>
<name>A0A9P6L2H6_9AGAM</name>
<gene>
    <name evidence="3" type="ORF">BJ322DRAFT_345703</name>
</gene>
<sequence length="190" mass="21231">MWFYPLVPGYLKGYVRRFAQKSPDHRGTEESPGRVVTLVHQEEWHEFSPSDSFPDTDVVWGVAFTINPAYAAEVRDLLDLREIAGYTLEEINVYGVGPDGGEVVVVQRAQVYVARKDNPAFVANESLEEIAGVIWRSVGPSGTNEEYLYNLGSAIRDLAPESEDSHLVALESLCRKWDQELVGSGRKGEE</sequence>
<dbReference type="GO" id="GO:0061928">
    <property type="term" value="F:glutathione specific gamma-glutamylcyclotransferase activity"/>
    <property type="evidence" value="ECO:0007669"/>
    <property type="project" value="UniProtKB-EC"/>
</dbReference>
<evidence type="ECO:0000256" key="2">
    <source>
        <dbReference type="ARBA" id="ARBA00023239"/>
    </source>
</evidence>
<reference evidence="3" key="2">
    <citation type="submission" date="2020-11" db="EMBL/GenBank/DDBJ databases">
        <authorList>
            <consortium name="DOE Joint Genome Institute"/>
            <person name="Kuo A."/>
            <person name="Miyauchi S."/>
            <person name="Kiss E."/>
            <person name="Drula E."/>
            <person name="Kohler A."/>
            <person name="Sanchez-Garcia M."/>
            <person name="Andreopoulos B."/>
            <person name="Barry K.W."/>
            <person name="Bonito G."/>
            <person name="Buee M."/>
            <person name="Carver A."/>
            <person name="Chen C."/>
            <person name="Cichocki N."/>
            <person name="Clum A."/>
            <person name="Culley D."/>
            <person name="Crous P.W."/>
            <person name="Fauchery L."/>
            <person name="Girlanda M."/>
            <person name="Hayes R."/>
            <person name="Keri Z."/>
            <person name="Labutti K."/>
            <person name="Lipzen A."/>
            <person name="Lombard V."/>
            <person name="Magnuson J."/>
            <person name="Maillard F."/>
            <person name="Morin E."/>
            <person name="Murat C."/>
            <person name="Nolan M."/>
            <person name="Ohm R."/>
            <person name="Pangilinan J."/>
            <person name="Pereira M."/>
            <person name="Perotto S."/>
            <person name="Peter M."/>
            <person name="Riley R."/>
            <person name="Sitrit Y."/>
            <person name="Stielow B."/>
            <person name="Szollosi G."/>
            <person name="Zifcakova L."/>
            <person name="Stursova M."/>
            <person name="Spatafora J.W."/>
            <person name="Tedersoo L."/>
            <person name="Vaario L.-M."/>
            <person name="Yamada A."/>
            <person name="Yan M."/>
            <person name="Wang P."/>
            <person name="Xu J."/>
            <person name="Bruns T."/>
            <person name="Baldrian P."/>
            <person name="Vilgalys R."/>
            <person name="Henrissat B."/>
            <person name="Grigoriev I.V."/>
            <person name="Hibbett D."/>
            <person name="Nagy L.G."/>
            <person name="Martin F.M."/>
        </authorList>
    </citation>
    <scope>NUCLEOTIDE SEQUENCE</scope>
    <source>
        <strain evidence="3">UH-Tt-Lm1</strain>
    </source>
</reference>
<reference evidence="3" key="1">
    <citation type="journal article" date="2020" name="Nat. Commun.">
        <title>Large-scale genome sequencing of mycorrhizal fungi provides insights into the early evolution of symbiotic traits.</title>
        <authorList>
            <person name="Miyauchi S."/>
            <person name="Kiss E."/>
            <person name="Kuo A."/>
            <person name="Drula E."/>
            <person name="Kohler A."/>
            <person name="Sanchez-Garcia M."/>
            <person name="Morin E."/>
            <person name="Andreopoulos B."/>
            <person name="Barry K.W."/>
            <person name="Bonito G."/>
            <person name="Buee M."/>
            <person name="Carver A."/>
            <person name="Chen C."/>
            <person name="Cichocki N."/>
            <person name="Clum A."/>
            <person name="Culley D."/>
            <person name="Crous P.W."/>
            <person name="Fauchery L."/>
            <person name="Girlanda M."/>
            <person name="Hayes R.D."/>
            <person name="Keri Z."/>
            <person name="LaButti K."/>
            <person name="Lipzen A."/>
            <person name="Lombard V."/>
            <person name="Magnuson J."/>
            <person name="Maillard F."/>
            <person name="Murat C."/>
            <person name="Nolan M."/>
            <person name="Ohm R.A."/>
            <person name="Pangilinan J."/>
            <person name="Pereira M.F."/>
            <person name="Perotto S."/>
            <person name="Peter M."/>
            <person name="Pfister S."/>
            <person name="Riley R."/>
            <person name="Sitrit Y."/>
            <person name="Stielow J.B."/>
            <person name="Szollosi G."/>
            <person name="Zifcakova L."/>
            <person name="Stursova M."/>
            <person name="Spatafora J.W."/>
            <person name="Tedersoo L."/>
            <person name="Vaario L.M."/>
            <person name="Yamada A."/>
            <person name="Yan M."/>
            <person name="Wang P."/>
            <person name="Xu J."/>
            <person name="Bruns T."/>
            <person name="Baldrian P."/>
            <person name="Vilgalys R."/>
            <person name="Dunand C."/>
            <person name="Henrissat B."/>
            <person name="Grigoriev I.V."/>
            <person name="Hibbett D."/>
            <person name="Nagy L.G."/>
            <person name="Martin F.M."/>
        </authorList>
    </citation>
    <scope>NUCLEOTIDE SEQUENCE</scope>
    <source>
        <strain evidence="3">UH-Tt-Lm1</strain>
    </source>
</reference>
<dbReference type="Pfam" id="PF04752">
    <property type="entry name" value="ChaC"/>
    <property type="match status" value="1"/>
</dbReference>
<dbReference type="CDD" id="cd06661">
    <property type="entry name" value="GGCT_like"/>
    <property type="match status" value="1"/>
</dbReference>
<evidence type="ECO:0000313" key="3">
    <source>
        <dbReference type="EMBL" id="KAF9779852.1"/>
    </source>
</evidence>
<dbReference type="Gene3D" id="3.10.490.10">
    <property type="entry name" value="Gamma-glutamyl cyclotransferase-like"/>
    <property type="match status" value="1"/>
</dbReference>
<dbReference type="PANTHER" id="PTHR12192:SF2">
    <property type="entry name" value="GLUTATHIONE-SPECIFIC GAMMA-GLUTAMYLCYCLOTRANSFERASE 2"/>
    <property type="match status" value="1"/>
</dbReference>
<dbReference type="PANTHER" id="PTHR12192">
    <property type="entry name" value="CATION TRANSPORT PROTEIN CHAC-RELATED"/>
    <property type="match status" value="1"/>
</dbReference>
<dbReference type="EC" id="4.3.2.7" evidence="1"/>
<dbReference type="EMBL" id="WIUZ02000018">
    <property type="protein sequence ID" value="KAF9779852.1"/>
    <property type="molecule type" value="Genomic_DNA"/>
</dbReference>
<organism evidence="3 4">
    <name type="scientific">Thelephora terrestris</name>
    <dbReference type="NCBI Taxonomy" id="56493"/>
    <lineage>
        <taxon>Eukaryota</taxon>
        <taxon>Fungi</taxon>
        <taxon>Dikarya</taxon>
        <taxon>Basidiomycota</taxon>
        <taxon>Agaricomycotina</taxon>
        <taxon>Agaricomycetes</taxon>
        <taxon>Thelephorales</taxon>
        <taxon>Thelephoraceae</taxon>
        <taxon>Thelephora</taxon>
    </lineage>
</organism>
<evidence type="ECO:0000256" key="1">
    <source>
        <dbReference type="ARBA" id="ARBA00012344"/>
    </source>
</evidence>
<protein>
    <recommendedName>
        <fullName evidence="1">glutathione-specific gamma-glutamylcyclotransferase</fullName>
        <ecNumber evidence="1">4.3.2.7</ecNumber>
    </recommendedName>
</protein>
<dbReference type="AlphaFoldDB" id="A0A9P6L2H6"/>
<accession>A0A9P6L2H6</accession>
<keyword evidence="2" id="KW-0456">Lyase</keyword>
<dbReference type="OrthoDB" id="5894at2759"/>
<keyword evidence="4" id="KW-1185">Reference proteome</keyword>
<dbReference type="InterPro" id="IPR006840">
    <property type="entry name" value="ChaC"/>
</dbReference>
<comment type="caution">
    <text evidence="3">The sequence shown here is derived from an EMBL/GenBank/DDBJ whole genome shotgun (WGS) entry which is preliminary data.</text>
</comment>